<dbReference type="InterPro" id="IPR014325">
    <property type="entry name" value="RNA_pol_sigma-E_actinobac"/>
</dbReference>
<evidence type="ECO:0000259" key="8">
    <source>
        <dbReference type="Pfam" id="PF08281"/>
    </source>
</evidence>
<name>A0ABT0XW28_9ACTN</name>
<evidence type="ECO:0000313" key="9">
    <source>
        <dbReference type="EMBL" id="MCM4077996.1"/>
    </source>
</evidence>
<sequence length="188" mass="20956">MPLPRQIPGAPARAPGISDARTGSPDSFDEFVQTRGWALLRFAYVLSGDSYLGEDLVQEVLARMHRRWPKVAAMDSPEAYVRTAIVRQFLSWRRRRSAGEAILAEVPEPSAADEPQHRVVVRDQMWRLLAGLPRSQRAVLVLRFYCDLPDEDIAALLNCGESTVRSQASRALGKMRIMLAEKGARGDG</sequence>
<keyword evidence="5" id="KW-0804">Transcription</keyword>
<protein>
    <submittedName>
        <fullName evidence="9">SigE family RNA polymerase sigma factor</fullName>
    </submittedName>
</protein>
<dbReference type="EMBL" id="JAMQOL010000012">
    <property type="protein sequence ID" value="MCM4077996.1"/>
    <property type="molecule type" value="Genomic_DNA"/>
</dbReference>
<dbReference type="Pfam" id="PF08281">
    <property type="entry name" value="Sigma70_r4_2"/>
    <property type="match status" value="1"/>
</dbReference>
<comment type="similarity">
    <text evidence="1">Belongs to the sigma-70 factor family. ECF subfamily.</text>
</comment>
<evidence type="ECO:0000256" key="5">
    <source>
        <dbReference type="ARBA" id="ARBA00023163"/>
    </source>
</evidence>
<dbReference type="Gene3D" id="1.10.1740.10">
    <property type="match status" value="1"/>
</dbReference>
<evidence type="ECO:0000256" key="1">
    <source>
        <dbReference type="ARBA" id="ARBA00010641"/>
    </source>
</evidence>
<dbReference type="SUPFAM" id="SSF88659">
    <property type="entry name" value="Sigma3 and sigma4 domains of RNA polymerase sigma factors"/>
    <property type="match status" value="1"/>
</dbReference>
<feature type="domain" description="RNA polymerase sigma-70 region 2" evidence="7">
    <location>
        <begin position="38"/>
        <end position="97"/>
    </location>
</feature>
<dbReference type="PANTHER" id="PTHR43133">
    <property type="entry name" value="RNA POLYMERASE ECF-TYPE SIGMA FACTO"/>
    <property type="match status" value="1"/>
</dbReference>
<dbReference type="InterPro" id="IPR013249">
    <property type="entry name" value="RNA_pol_sigma70_r4_t2"/>
</dbReference>
<comment type="caution">
    <text evidence="9">The sequence shown here is derived from an EMBL/GenBank/DDBJ whole genome shotgun (WGS) entry which is preliminary data.</text>
</comment>
<keyword evidence="4" id="KW-0238">DNA-binding</keyword>
<evidence type="ECO:0000256" key="3">
    <source>
        <dbReference type="ARBA" id="ARBA00023082"/>
    </source>
</evidence>
<dbReference type="InterPro" id="IPR039425">
    <property type="entry name" value="RNA_pol_sigma-70-like"/>
</dbReference>
<evidence type="ECO:0000259" key="7">
    <source>
        <dbReference type="Pfam" id="PF04542"/>
    </source>
</evidence>
<dbReference type="Pfam" id="PF04542">
    <property type="entry name" value="Sigma70_r2"/>
    <property type="match status" value="1"/>
</dbReference>
<dbReference type="RefSeq" id="WP_251797845.1">
    <property type="nucleotide sequence ID" value="NZ_JAMQOL010000012.1"/>
</dbReference>
<keyword evidence="3" id="KW-0731">Sigma factor</keyword>
<dbReference type="CDD" id="cd06171">
    <property type="entry name" value="Sigma70_r4"/>
    <property type="match status" value="1"/>
</dbReference>
<keyword evidence="2" id="KW-0805">Transcription regulation</keyword>
<dbReference type="InterPro" id="IPR013324">
    <property type="entry name" value="RNA_pol_sigma_r3/r4-like"/>
</dbReference>
<dbReference type="InterPro" id="IPR036388">
    <property type="entry name" value="WH-like_DNA-bd_sf"/>
</dbReference>
<dbReference type="NCBIfam" id="TIGR02937">
    <property type="entry name" value="sigma70-ECF"/>
    <property type="match status" value="1"/>
</dbReference>
<dbReference type="NCBIfam" id="TIGR02983">
    <property type="entry name" value="SigE-fam_strep"/>
    <property type="match status" value="1"/>
</dbReference>
<proteinExistence type="inferred from homology"/>
<dbReference type="Gene3D" id="1.10.10.10">
    <property type="entry name" value="Winged helix-like DNA-binding domain superfamily/Winged helix DNA-binding domain"/>
    <property type="match status" value="1"/>
</dbReference>
<feature type="region of interest" description="Disordered" evidence="6">
    <location>
        <begin position="1"/>
        <end position="25"/>
    </location>
</feature>
<feature type="domain" description="RNA polymerase sigma factor 70 region 4 type 2" evidence="8">
    <location>
        <begin position="123"/>
        <end position="175"/>
    </location>
</feature>
<organism evidence="9 10">
    <name type="scientific">Paractinoplanes hotanensis</name>
    <dbReference type="NCBI Taxonomy" id="2906497"/>
    <lineage>
        <taxon>Bacteria</taxon>
        <taxon>Bacillati</taxon>
        <taxon>Actinomycetota</taxon>
        <taxon>Actinomycetes</taxon>
        <taxon>Micromonosporales</taxon>
        <taxon>Micromonosporaceae</taxon>
        <taxon>Paractinoplanes</taxon>
    </lineage>
</organism>
<reference evidence="9 10" key="1">
    <citation type="submission" date="2022-06" db="EMBL/GenBank/DDBJ databases">
        <title>Actinoplanes abujensis sp. nov., isolated from Nigerian arid soil.</title>
        <authorList>
            <person name="Ding P."/>
        </authorList>
    </citation>
    <scope>NUCLEOTIDE SEQUENCE [LARGE SCALE GENOMIC DNA]</scope>
    <source>
        <strain evidence="10">TRM88002</strain>
    </source>
</reference>
<dbReference type="PANTHER" id="PTHR43133:SF50">
    <property type="entry name" value="ECF RNA POLYMERASE SIGMA FACTOR SIGM"/>
    <property type="match status" value="1"/>
</dbReference>
<keyword evidence="10" id="KW-1185">Reference proteome</keyword>
<evidence type="ECO:0000256" key="4">
    <source>
        <dbReference type="ARBA" id="ARBA00023125"/>
    </source>
</evidence>
<accession>A0ABT0XW28</accession>
<dbReference type="InterPro" id="IPR013325">
    <property type="entry name" value="RNA_pol_sigma_r2"/>
</dbReference>
<evidence type="ECO:0000256" key="2">
    <source>
        <dbReference type="ARBA" id="ARBA00023015"/>
    </source>
</evidence>
<evidence type="ECO:0000313" key="10">
    <source>
        <dbReference type="Proteomes" id="UP001523216"/>
    </source>
</evidence>
<dbReference type="InterPro" id="IPR007627">
    <property type="entry name" value="RNA_pol_sigma70_r2"/>
</dbReference>
<evidence type="ECO:0000256" key="6">
    <source>
        <dbReference type="SAM" id="MobiDB-lite"/>
    </source>
</evidence>
<dbReference type="InterPro" id="IPR014284">
    <property type="entry name" value="RNA_pol_sigma-70_dom"/>
</dbReference>
<gene>
    <name evidence="9" type="ORF">LXN57_10495</name>
</gene>
<dbReference type="Proteomes" id="UP001523216">
    <property type="component" value="Unassembled WGS sequence"/>
</dbReference>
<dbReference type="SUPFAM" id="SSF88946">
    <property type="entry name" value="Sigma2 domain of RNA polymerase sigma factors"/>
    <property type="match status" value="1"/>
</dbReference>